<evidence type="ECO:0008006" key="3">
    <source>
        <dbReference type="Google" id="ProtNLM"/>
    </source>
</evidence>
<name>A0A3Q7G959_SOLLC</name>
<dbReference type="Gramene" id="Solyc05g005405.1.1">
    <property type="protein sequence ID" value="Solyc05g005405.1.1"/>
    <property type="gene ID" value="Solyc05g005405.1"/>
</dbReference>
<dbReference type="AlphaFoldDB" id="A0A3Q7G959"/>
<reference evidence="1" key="1">
    <citation type="journal article" date="2012" name="Nature">
        <title>The tomato genome sequence provides insights into fleshy fruit evolution.</title>
        <authorList>
            <consortium name="Tomato Genome Consortium"/>
        </authorList>
    </citation>
    <scope>NUCLEOTIDE SEQUENCE [LARGE SCALE GENOMIC DNA]</scope>
    <source>
        <strain evidence="1">cv. Heinz 1706</strain>
    </source>
</reference>
<dbReference type="InParanoid" id="A0A3Q7G959"/>
<keyword evidence="2" id="KW-1185">Reference proteome</keyword>
<proteinExistence type="predicted"/>
<protein>
    <recommendedName>
        <fullName evidence="3">FBD domain-containing protein</fullName>
    </recommendedName>
</protein>
<dbReference type="Proteomes" id="UP000004994">
    <property type="component" value="Chromosome 5"/>
</dbReference>
<reference evidence="1" key="2">
    <citation type="submission" date="2019-01" db="UniProtKB">
        <authorList>
            <consortium name="EnsemblPlants"/>
        </authorList>
    </citation>
    <scope>IDENTIFICATION</scope>
    <source>
        <strain evidence="1">cv. Heinz 1706</strain>
    </source>
</reference>
<dbReference type="PANTHER" id="PTHR31900">
    <property type="entry name" value="F-BOX/RNI SUPERFAMILY PROTEIN-RELATED"/>
    <property type="match status" value="1"/>
</dbReference>
<accession>A0A3Q7G959</accession>
<organism evidence="1">
    <name type="scientific">Solanum lycopersicum</name>
    <name type="common">Tomato</name>
    <name type="synonym">Lycopersicon esculentum</name>
    <dbReference type="NCBI Taxonomy" id="4081"/>
    <lineage>
        <taxon>Eukaryota</taxon>
        <taxon>Viridiplantae</taxon>
        <taxon>Streptophyta</taxon>
        <taxon>Embryophyta</taxon>
        <taxon>Tracheophyta</taxon>
        <taxon>Spermatophyta</taxon>
        <taxon>Magnoliopsida</taxon>
        <taxon>eudicotyledons</taxon>
        <taxon>Gunneridae</taxon>
        <taxon>Pentapetalae</taxon>
        <taxon>asterids</taxon>
        <taxon>lamiids</taxon>
        <taxon>Solanales</taxon>
        <taxon>Solanaceae</taxon>
        <taxon>Solanoideae</taxon>
        <taxon>Solaneae</taxon>
        <taxon>Solanum</taxon>
        <taxon>Solanum subgen. Lycopersicon</taxon>
    </lineage>
</organism>
<evidence type="ECO:0000313" key="1">
    <source>
        <dbReference type="EnsemblPlants" id="Solyc05g005405.1.1"/>
    </source>
</evidence>
<dbReference type="InterPro" id="IPR050232">
    <property type="entry name" value="FBL13/AtMIF1-like"/>
</dbReference>
<evidence type="ECO:0000313" key="2">
    <source>
        <dbReference type="Proteomes" id="UP000004994"/>
    </source>
</evidence>
<dbReference type="PANTHER" id="PTHR31900:SF34">
    <property type="entry name" value="EMB|CAB62440.1-RELATED"/>
    <property type="match status" value="1"/>
</dbReference>
<dbReference type="EnsemblPlants" id="Solyc05g005405.1.1">
    <property type="protein sequence ID" value="Solyc05g005405.1.1"/>
    <property type="gene ID" value="Solyc05g005405.1"/>
</dbReference>
<sequence length="364" mass="42548">MFSDDDLISIRKFESFKVENRLFKVHKKSFEELEKSFKIKIFQRRSMSRCKVASGSKILENVPIQDTARTSLLSKPWVEIWFTLPNLVFDRHFFQYASNEQASPANHQLHTQQNIIKSINTVGKYMLPNRLFTCGMLTYLKLSRCIFNLPGGSRFPNIICLHLERSKFFRRQGSEDMRLNLPMLETLKCRYCTGVDCINMVSPEIENLFLHISYTVTLSCFNVNPIFTRIKHLCLNGKSLEVTKLPFCFCKLGSFRVPENLRFLSCAFCLLRNSPNLYELDIDEVVKVRHIVIINIGRLTCCYLSLFFLQKAELLSYLSMEQDCMNEALRMVRIVRLRKFKASSTEIYLRSVIISHPPIERSKK</sequence>
<dbReference type="SUPFAM" id="SSF52058">
    <property type="entry name" value="L domain-like"/>
    <property type="match status" value="1"/>
</dbReference>